<reference evidence="3 4" key="1">
    <citation type="submission" date="2022-08" db="EMBL/GenBank/DDBJ databases">
        <title>Reclassification of Massilia species as members of the genera Telluria, Duganella, Pseudoduganella, Mokoshia gen. nov. and Zemynaea gen. nov. using orthogonal and non-orthogonal genome-based approaches.</title>
        <authorList>
            <person name="Bowman J.P."/>
        </authorList>
    </citation>
    <scope>NUCLEOTIDE SEQUENCE [LARGE SCALE GENOMIC DNA]</scope>
    <source>
        <strain evidence="3 4">LMG 28164</strain>
    </source>
</reference>
<dbReference type="NCBIfam" id="TIGR02595">
    <property type="entry name" value="PEP_CTERM"/>
    <property type="match status" value="1"/>
</dbReference>
<organism evidence="3 4">
    <name type="scientific">Massilia norwichensis</name>
    <dbReference type="NCBI Taxonomy" id="1442366"/>
    <lineage>
        <taxon>Bacteria</taxon>
        <taxon>Pseudomonadati</taxon>
        <taxon>Pseudomonadota</taxon>
        <taxon>Betaproteobacteria</taxon>
        <taxon>Burkholderiales</taxon>
        <taxon>Oxalobacteraceae</taxon>
        <taxon>Telluria group</taxon>
        <taxon>Massilia</taxon>
    </lineage>
</organism>
<keyword evidence="4" id="KW-1185">Reference proteome</keyword>
<dbReference type="Proteomes" id="UP001205560">
    <property type="component" value="Unassembled WGS sequence"/>
</dbReference>
<evidence type="ECO:0000313" key="3">
    <source>
        <dbReference type="EMBL" id="MCS0588330.1"/>
    </source>
</evidence>
<name>A0ABT2A383_9BURK</name>
<protein>
    <submittedName>
        <fullName evidence="3">PEP-CTERM sorting domain-containing protein</fullName>
    </submittedName>
</protein>
<dbReference type="EMBL" id="JANUGX010000003">
    <property type="protein sequence ID" value="MCS0588330.1"/>
    <property type="molecule type" value="Genomic_DNA"/>
</dbReference>
<dbReference type="Pfam" id="PF07589">
    <property type="entry name" value="PEP-CTERM"/>
    <property type="match status" value="1"/>
</dbReference>
<feature type="chain" id="PRO_5046035007" evidence="1">
    <location>
        <begin position="27"/>
        <end position="223"/>
    </location>
</feature>
<dbReference type="InterPro" id="IPR013424">
    <property type="entry name" value="Ice-binding_C"/>
</dbReference>
<keyword evidence="1" id="KW-0732">Signal</keyword>
<gene>
    <name evidence="3" type="ORF">NX782_03835</name>
</gene>
<proteinExistence type="predicted"/>
<accession>A0ABT2A383</accession>
<evidence type="ECO:0000259" key="2">
    <source>
        <dbReference type="Pfam" id="PF07589"/>
    </source>
</evidence>
<feature type="domain" description="Ice-binding protein C-terminal" evidence="2">
    <location>
        <begin position="189"/>
        <end position="212"/>
    </location>
</feature>
<comment type="caution">
    <text evidence="3">The sequence shown here is derived from an EMBL/GenBank/DDBJ whole genome shotgun (WGS) entry which is preliminary data.</text>
</comment>
<feature type="signal peptide" evidence="1">
    <location>
        <begin position="1"/>
        <end position="26"/>
    </location>
</feature>
<sequence length="223" mass="23081">MNSSLFLTRKLLAACAVTMAASAAHADITVFTDRAAFLNAVSGSATDTFDDLAMVETGSPLSRLAGAYTYQVSAGPGDSGFYPSGSGGDIWLSGTMSSDVITFNAFSSGVFGFGGNFFGTDSFGAFMPDRTIVLSAVSGADSETFTLSNASQDAFVAFLSDRPLTSVSFQNMEDDGTVYWAAANNVVMAVPEPATWSMLLGGLGVAALARRRSLTSKQAKTVA</sequence>
<evidence type="ECO:0000313" key="4">
    <source>
        <dbReference type="Proteomes" id="UP001205560"/>
    </source>
</evidence>
<evidence type="ECO:0000256" key="1">
    <source>
        <dbReference type="SAM" id="SignalP"/>
    </source>
</evidence>
<dbReference type="RefSeq" id="WP_075796146.1">
    <property type="nucleotide sequence ID" value="NZ_JANUGX010000003.1"/>
</dbReference>